<protein>
    <submittedName>
        <fullName evidence="3">Uncharacterized protein</fullName>
    </submittedName>
</protein>
<feature type="compositionally biased region" description="Polar residues" evidence="1">
    <location>
        <begin position="1482"/>
        <end position="1496"/>
    </location>
</feature>
<feature type="compositionally biased region" description="Basic and acidic residues" evidence="1">
    <location>
        <begin position="1444"/>
        <end position="1462"/>
    </location>
</feature>
<dbReference type="EMBL" id="KI926839">
    <property type="protein sequence ID" value="ETW33164.1"/>
    <property type="molecule type" value="Genomic_DNA"/>
</dbReference>
<feature type="region of interest" description="Disordered" evidence="1">
    <location>
        <begin position="1432"/>
        <end position="1504"/>
    </location>
</feature>
<reference evidence="3 4" key="1">
    <citation type="submission" date="2013-02" db="EMBL/GenBank/DDBJ databases">
        <title>The Genome Annotation of Plasmodium falciparum Tanzania (2000708).</title>
        <authorList>
            <consortium name="The Broad Institute Genome Sequencing Platform"/>
            <consortium name="The Broad Institute Genome Sequencing Center for Infectious Disease"/>
            <person name="Neafsey D."/>
            <person name="Hoffman S."/>
            <person name="Volkman S."/>
            <person name="Rosenthal P."/>
            <person name="Walker B."/>
            <person name="Young S.K."/>
            <person name="Zeng Q."/>
            <person name="Gargeya S."/>
            <person name="Fitzgerald M."/>
            <person name="Haas B."/>
            <person name="Abouelleil A."/>
            <person name="Allen A.W."/>
            <person name="Alvarado L."/>
            <person name="Arachchi H.M."/>
            <person name="Berlin A.M."/>
            <person name="Chapman S.B."/>
            <person name="Gainer-Dewar J."/>
            <person name="Goldberg J."/>
            <person name="Griggs A."/>
            <person name="Gujja S."/>
            <person name="Hansen M."/>
            <person name="Howarth C."/>
            <person name="Imamovic A."/>
            <person name="Ireland A."/>
            <person name="Larimer J."/>
            <person name="McCowan C."/>
            <person name="Murphy C."/>
            <person name="Pearson M."/>
            <person name="Poon T.W."/>
            <person name="Priest M."/>
            <person name="Roberts A."/>
            <person name="Saif S."/>
            <person name="Shea T."/>
            <person name="Sisk P."/>
            <person name="Sykes S."/>
            <person name="Wortman J."/>
            <person name="Nusbaum C."/>
            <person name="Birren B."/>
        </authorList>
    </citation>
    <scope>NUCLEOTIDE SEQUENCE [LARGE SCALE GENOMIC DNA]</scope>
    <source>
        <strain evidence="4">Tanzania (2000708)</strain>
    </source>
</reference>
<organism evidence="3 4">
    <name type="scientific">Plasmodium falciparum Tanzania</name>
    <name type="common">2000708</name>
    <dbReference type="NCBI Taxonomy" id="1036725"/>
    <lineage>
        <taxon>Eukaryota</taxon>
        <taxon>Sar</taxon>
        <taxon>Alveolata</taxon>
        <taxon>Apicomplexa</taxon>
        <taxon>Aconoidasida</taxon>
        <taxon>Haemosporida</taxon>
        <taxon>Plasmodiidae</taxon>
        <taxon>Plasmodium</taxon>
        <taxon>Plasmodium (Laverania)</taxon>
    </lineage>
</organism>
<proteinExistence type="predicted"/>
<keyword evidence="2" id="KW-1133">Transmembrane helix</keyword>
<evidence type="ECO:0000313" key="4">
    <source>
        <dbReference type="Proteomes" id="UP000030708"/>
    </source>
</evidence>
<feature type="transmembrane region" description="Helical" evidence="2">
    <location>
        <begin position="175"/>
        <end position="196"/>
    </location>
</feature>
<keyword evidence="2" id="KW-0472">Membrane</keyword>
<dbReference type="OrthoDB" id="371359at2759"/>
<dbReference type="Proteomes" id="UP000030708">
    <property type="component" value="Unassembled WGS sequence"/>
</dbReference>
<sequence length="1812" mass="217315">MYNFLVCFFHAGVGISIISKEKIEEDEEESFYNMKDFCIIRMSDYMYSRRKRKRNILEDDSNMLILTGNLPLDFCLNLVEKLKCLSLCVSIVLRSLIKKKNEYTTKIKNIKDVSIINLYYDYTLIMINEINEFYSILNFINFSIEYMLIYCIIICDYYKNKSIIKKKNIGNKKNFIYLSSTLFDLLIKCNFMRTYLSSTYRNILKQCLFNIIRSGKYIPIEFFQGYIIHKNEFLALFLTKRIEEEVFLKKKMKVKEYYDYNNNKSKTDNNLLTHHHKYGDFMASSEKRAEHFINENLKNAMISINIYKLIILLYKADYYRCTSTLICLFIDSFYKTLGGDKHKNLILKDEVITDTKQGKHDMNDYNMNKKNNMDINITINNNNNNKIYNDNTLNVYNNSYNIHSNHLMNDKRKNAQVLEKHLKMLCDNFFNLEEFYSSNIIINNMDIEYTYDYFILYEKCFLPIERIVHVNYMKYLYKNNERKKNKIRKFLITLLEYSRDINFHFFIFNLILYKCKNEFPCSIFELHISQYLYFFVKLNELNIKDAYIYYFNNFKYQDMIIYFSRKAFYPWETNVEQQKKQTLSYIYNDKIKKNKKNNSYYEMNNGTYMNEHGYTDIENERLNKKNKRLNVRGRTNTLDDIIVSDHGNSYDKYNTSKHNRRKNHINEMKKKQNNKKKNTLFVDGKDMEGIGKEKENKNMNNNIFYNNSYSNINNSSYSNINNDIYSVDNMTSVNNTKYVSGVPSYAHVLINKQVNEYYQGLPNYNNMMIKGSHIINELPKNNYIYENNYIGQNYLMTNPLYNKETKDIFYTIYKYLFKIISYPSLKKRMEFIDNCMKTKIFVIRKVCNFKNRPFSSNKKNNKMNRDSSYVDNISSYYDDDDNNNNINILKKKKKKREVGLGGIRLRNGVDNKRTHDDTIDEKYKNNRNYLFMNGVDVLYNKDQLGYYKNSLDDNNNNNNNNYNNDNIRRSHVSSCSYRRGAHNNIKYDIKEGGSDNIYTSNIKRNKKKIKNIEEIFNINSMLNKEALKNYYTVDKTILYDESFSKLLKGIFEKNKCLFKLKENYWSKQNSYYLHLKDIKKCRTCLNYQRLLFHEVINLFVFYVYKFCNWDVLKNYFDILINGSEEAIIKVLEHFRNINKEQIDVIRKSYNNMYEYLSKSKYEHIDDIINDYNNKINNMERKININRIIDIIDIFKEYLLLIQQEIHTKEGLKNHIYGKSKILFKNFLPSFNLLKLIILCDKKKEKIENLNTNCFSTVNNMLRNDMIKGSTFYFSKYSYCFERLLDYAFSLTITFENINFIINYIGDVLKLYEVDFKNSLYLLVIIKLHKFINNLFEITKVREILKTKVSILKNNKYYERIKLLYLLNCIPLIYLDPHMNVILINESYEYKMNDDDKIIFSKLSPFSLVSKVVNHKLRSVYTYHDYTDNLENEEPIHKNKTSKSMNDDTKSVSHYEETKKKNDDDDMSYDSSSDYPKDISYDTSDGSYRDNNNNGSGPNDVKQMKEKGIPKVSKENAKNKKKNENVNININNKNDESYNIHNKIKKDNIIAIDKDDRKTLYYLYNVNYCFNDQNNNNNNNNNNMNNSNIFGNPHNPELVVLSYKNYCFYIVWISNLLLNHKIEYESLIYVYLKIYNNTKHQKASLLEEHEITIILYYLFTMWINGDKNNSSFFFYNEEKSYHEKNNLGYFLKDTYGNLQYINNYSLITLLKELLSRAEFYFEYTSDAASRNYDISCIILDSSIYDNEKVKKSSVDILKKFFDNIYITFNDVLIKIPFLNQILEFQKIHEFLKRFKIYLDEIICRITLTEGNYI</sequence>
<gene>
    <name evidence="3" type="ORF">PFTANZ_06117</name>
</gene>
<evidence type="ECO:0000256" key="1">
    <source>
        <dbReference type="SAM" id="MobiDB-lite"/>
    </source>
</evidence>
<reference evidence="3 4" key="2">
    <citation type="submission" date="2013-02" db="EMBL/GenBank/DDBJ databases">
        <title>The Genome Sequence of Plasmodium falciparum Tanzania (2000708).</title>
        <authorList>
            <consortium name="The Broad Institute Genome Sequencing Platform"/>
            <consortium name="The Broad Institute Genome Sequencing Center for Infectious Disease"/>
            <person name="Neafsey D."/>
            <person name="Cheeseman I."/>
            <person name="Volkman S."/>
            <person name="Adams J."/>
            <person name="Walker B."/>
            <person name="Young S.K."/>
            <person name="Zeng Q."/>
            <person name="Gargeya S."/>
            <person name="Fitzgerald M."/>
            <person name="Haas B."/>
            <person name="Abouelleil A."/>
            <person name="Alvarado L."/>
            <person name="Arachchi H.M."/>
            <person name="Berlin A.M."/>
            <person name="Chapman S.B."/>
            <person name="Dewar J."/>
            <person name="Goldberg J."/>
            <person name="Griggs A."/>
            <person name="Gujja S."/>
            <person name="Hansen M."/>
            <person name="Howarth C."/>
            <person name="Imamovic A."/>
            <person name="Larimer J."/>
            <person name="McCowan C."/>
            <person name="Murphy C."/>
            <person name="Neiman D."/>
            <person name="Pearson M."/>
            <person name="Priest M."/>
            <person name="Roberts A."/>
            <person name="Saif S."/>
            <person name="Shea T."/>
            <person name="Sisk P."/>
            <person name="Sykes S."/>
            <person name="Wortman J."/>
            <person name="Nusbaum C."/>
            <person name="Birren B."/>
        </authorList>
    </citation>
    <scope>NUCLEOTIDE SEQUENCE [LARGE SCALE GENOMIC DNA]</scope>
    <source>
        <strain evidence="4">Tanzania (2000708)</strain>
    </source>
</reference>
<accession>A0A024VWS0</accession>
<evidence type="ECO:0000313" key="3">
    <source>
        <dbReference type="EMBL" id="ETW33164.1"/>
    </source>
</evidence>
<feature type="transmembrane region" description="Helical" evidence="2">
    <location>
        <begin position="133"/>
        <end position="155"/>
    </location>
</feature>
<name>A0A024VWS0_PLAFA</name>
<evidence type="ECO:0000256" key="2">
    <source>
        <dbReference type="SAM" id="Phobius"/>
    </source>
</evidence>
<keyword evidence="2" id="KW-0812">Transmembrane</keyword>